<feature type="non-terminal residue" evidence="1">
    <location>
        <position position="145"/>
    </location>
</feature>
<dbReference type="EMBL" id="BARU01036004">
    <property type="protein sequence ID" value="GAH86866.1"/>
    <property type="molecule type" value="Genomic_DNA"/>
</dbReference>
<evidence type="ECO:0000313" key="1">
    <source>
        <dbReference type="EMBL" id="GAH86866.1"/>
    </source>
</evidence>
<organism evidence="1">
    <name type="scientific">marine sediment metagenome</name>
    <dbReference type="NCBI Taxonomy" id="412755"/>
    <lineage>
        <taxon>unclassified sequences</taxon>
        <taxon>metagenomes</taxon>
        <taxon>ecological metagenomes</taxon>
    </lineage>
</organism>
<reference evidence="1" key="1">
    <citation type="journal article" date="2014" name="Front. Microbiol.">
        <title>High frequency of phylogenetically diverse reductive dehalogenase-homologous genes in deep subseafloor sedimentary metagenomes.</title>
        <authorList>
            <person name="Kawai M."/>
            <person name="Futagami T."/>
            <person name="Toyoda A."/>
            <person name="Takaki Y."/>
            <person name="Nishi S."/>
            <person name="Hori S."/>
            <person name="Arai W."/>
            <person name="Tsubouchi T."/>
            <person name="Morono Y."/>
            <person name="Uchiyama I."/>
            <person name="Ito T."/>
            <person name="Fujiyama A."/>
            <person name="Inagaki F."/>
            <person name="Takami H."/>
        </authorList>
    </citation>
    <scope>NUCLEOTIDE SEQUENCE</scope>
    <source>
        <strain evidence="1">Expedition CK06-06</strain>
    </source>
</reference>
<name>X1IWN4_9ZZZZ</name>
<proteinExistence type="predicted"/>
<dbReference type="AlphaFoldDB" id="X1IWN4"/>
<protein>
    <submittedName>
        <fullName evidence="1">Uncharacterized protein</fullName>
    </submittedName>
</protein>
<gene>
    <name evidence="1" type="ORF">S03H2_56300</name>
</gene>
<sequence length="145" mass="15736">MRACALPALLWICASSVGSADTSSQPTTTAPAQADKLAAENLNHAARSLGHLRDDAVVARAGRIRALLRYARSLAPENPRTNRQLVDLYEGLGQSKLAAAAADRYLHVRPYDHALGVRWMRLAQATLSAADERIALLKKAAERRQ</sequence>
<accession>X1IWN4</accession>
<comment type="caution">
    <text evidence="1">The sequence shown here is derived from an EMBL/GenBank/DDBJ whole genome shotgun (WGS) entry which is preliminary data.</text>
</comment>